<reference evidence="2" key="1">
    <citation type="submission" date="2021-01" db="EMBL/GenBank/DDBJ databases">
        <authorList>
            <person name="Corre E."/>
            <person name="Pelletier E."/>
            <person name="Niang G."/>
            <person name="Scheremetjew M."/>
            <person name="Finn R."/>
            <person name="Kale V."/>
            <person name="Holt S."/>
            <person name="Cochrane G."/>
            <person name="Meng A."/>
            <person name="Brown T."/>
            <person name="Cohen L."/>
        </authorList>
    </citation>
    <scope>NUCLEOTIDE SEQUENCE</scope>
    <source>
        <strain evidence="2">CCMP1320</strain>
    </source>
</reference>
<gene>
    <name evidence="2" type="ORF">DTER00134_LOCUS21088</name>
</gene>
<proteinExistence type="predicted"/>
<name>A0A7S3VT52_DUNTE</name>
<dbReference type="AlphaFoldDB" id="A0A7S3VT52"/>
<protein>
    <submittedName>
        <fullName evidence="2">Uncharacterized protein</fullName>
    </submittedName>
</protein>
<dbReference type="EMBL" id="HBIP01034539">
    <property type="protein sequence ID" value="CAE0506015.1"/>
    <property type="molecule type" value="Transcribed_RNA"/>
</dbReference>
<organism evidence="2">
    <name type="scientific">Dunaliella tertiolecta</name>
    <name type="common">Green alga</name>
    <dbReference type="NCBI Taxonomy" id="3047"/>
    <lineage>
        <taxon>Eukaryota</taxon>
        <taxon>Viridiplantae</taxon>
        <taxon>Chlorophyta</taxon>
        <taxon>core chlorophytes</taxon>
        <taxon>Chlorophyceae</taxon>
        <taxon>CS clade</taxon>
        <taxon>Chlamydomonadales</taxon>
        <taxon>Dunaliellaceae</taxon>
        <taxon>Dunaliella</taxon>
    </lineage>
</organism>
<evidence type="ECO:0000313" key="2">
    <source>
        <dbReference type="EMBL" id="CAE0506015.1"/>
    </source>
</evidence>
<accession>A0A7S3VT52</accession>
<feature type="region of interest" description="Disordered" evidence="1">
    <location>
        <begin position="1"/>
        <end position="44"/>
    </location>
</feature>
<sequence>MNAAQQQQQQQEYGVAHARAHSPVVSVGTHAQGRRASVHSQPLPQLSPEYSTACGCASSPEVARDGHERFKCSSPVGARDGHERLALQGFFRPHAAATKCIQGLP</sequence>
<feature type="compositionally biased region" description="Low complexity" evidence="1">
    <location>
        <begin position="1"/>
        <end position="11"/>
    </location>
</feature>
<evidence type="ECO:0000256" key="1">
    <source>
        <dbReference type="SAM" id="MobiDB-lite"/>
    </source>
</evidence>